<organism evidence="1 2">
    <name type="scientific">Cereibacter changlensis</name>
    <dbReference type="NCBI Taxonomy" id="402884"/>
    <lineage>
        <taxon>Bacteria</taxon>
        <taxon>Pseudomonadati</taxon>
        <taxon>Pseudomonadota</taxon>
        <taxon>Alphaproteobacteria</taxon>
        <taxon>Rhodobacterales</taxon>
        <taxon>Paracoccaceae</taxon>
        <taxon>Cereibacter</taxon>
    </lineage>
</organism>
<dbReference type="Proteomes" id="UP000306340">
    <property type="component" value="Unassembled WGS sequence"/>
</dbReference>
<sequence length="1092" mass="120148">MLDDTYAVIEIDAPTSAAATSAAPTRESPTEKSAEVFDAVLYGNETPAMVELLNKPATMMMGHMWANRPRQSTPDGGWKPVEQTWTQWLVGGDGDGTGSTWNFTRHPVGTDKEGQCIVLGESIGGARKSKGMRSMTAMGLDIDSGAHLDHVIAKIEDLGLFCLIYTSFNHTKRGLHLKRDDVLRRLKIHADPTLEQVIDYLRRFDKNRYEDDFLAGISIAEAKKQIESGVVIVLDTPPLEKFRIVFPLETPVTIIDLAETHDAALSVWEDKITGLAQNMLGIHFDVSCTDCSRLFFTGRHPKNAVFKTAIVQGNPLKFEDIVPMKKAYYLKSRMAQNQNPYEVAGAGTRFDGTPAAYTQSGISLNDWHRECKDRFLLADLLEHHCDDRLRNTGSEANGHVHVECPFEGEHGSEGGTGTMAINCIDSQNDYWTWFCKHDACQGRHKLAFVEEALRQNWFGEELLFDNDAGFLLPPADDEDEEEEGEVIEDSARPATVFDKNTPEAAIRARLKKLVKSGADKVGIKNAKDELIATTALSRRDLNGMVSDIEKELAKAARRADLSAIGGADVDELGFDELWGFGEDCMRKANADKPFLFTVAGQLTEVGDSKLGDVTMGRYEHHLNRVANFTKSTEKSSKRTNAPFAVVRHLFHGDHQGLPELRGVVTTPTFTAKGKLLMTPGFDATSGLIYEPHAGLIVPDVSPVPTAEEVNRATRLIVEETLADFPLGGLTRAQIIDQYKSDVGVPAVANAVALFMLPFGRELFDGPTPAALLSKYAPGSGASLLSDVFSLIVTGEPASALTIPKSPEEFTKIIATVLKSRQAIVLFDNIPPSVDSGEFASALTSGKFQARLLNTNTSIDIEARCAWVLTGNNVTLSSELVRRLYMIDLNARMAHPERRTGFRHADIRGWVRENRGELVWACLTLIQNYVAKGMPRQNDEVLASFENWSRVIGGMLKAAGINGFMGNRAQLQETAADAASDAMADLCRAIFELPRGTHVRAGSEAPYAGRSTLNFMKFLNIADDGQPARLPNTGYDRVDGYTRPAAVGKILAAMARLPHEIEVEKVRWQLDVVPLYCSKTKATVFRFDWTQLS</sequence>
<protein>
    <submittedName>
        <fullName evidence="1">Uncharacterized protein</fullName>
    </submittedName>
</protein>
<accession>A0A4U0Z1J5</accession>
<name>A0A4U0Z1J5_9RHOB</name>
<evidence type="ECO:0000313" key="1">
    <source>
        <dbReference type="EMBL" id="TKA96221.1"/>
    </source>
</evidence>
<evidence type="ECO:0000313" key="2">
    <source>
        <dbReference type="Proteomes" id="UP000306340"/>
    </source>
</evidence>
<dbReference type="AlphaFoldDB" id="A0A4U0Z1J5"/>
<reference evidence="1 2" key="1">
    <citation type="submission" date="2019-04" db="EMBL/GenBank/DDBJ databases">
        <title>Crypto-aerobic microbial life in anoxic (sulfidic) marine sediments.</title>
        <authorList>
            <person name="Bhattacharya S."/>
            <person name="Roy C."/>
            <person name="Mondal N."/>
            <person name="Sarkar J."/>
            <person name="Mandal S."/>
            <person name="Rameez M.J."/>
            <person name="Ghosh W."/>
        </authorList>
    </citation>
    <scope>NUCLEOTIDE SEQUENCE [LARGE SCALE GENOMIC DNA]</scope>
    <source>
        <strain evidence="1 2">SBBC</strain>
    </source>
</reference>
<gene>
    <name evidence="1" type="ORF">FAZ78_12635</name>
</gene>
<comment type="caution">
    <text evidence="1">The sequence shown here is derived from an EMBL/GenBank/DDBJ whole genome shotgun (WGS) entry which is preliminary data.</text>
</comment>
<dbReference type="RefSeq" id="WP_136792896.1">
    <property type="nucleotide sequence ID" value="NZ_SWAU01000113.1"/>
</dbReference>
<proteinExistence type="predicted"/>
<dbReference type="EMBL" id="SWAU01000113">
    <property type="protein sequence ID" value="TKA96221.1"/>
    <property type="molecule type" value="Genomic_DNA"/>
</dbReference>